<dbReference type="GO" id="GO:0008168">
    <property type="term" value="F:methyltransferase activity"/>
    <property type="evidence" value="ECO:0007669"/>
    <property type="project" value="UniProtKB-KW"/>
</dbReference>
<evidence type="ECO:0000313" key="3">
    <source>
        <dbReference type="EMBL" id="PMP62802.1"/>
    </source>
</evidence>
<comment type="caution">
    <text evidence="3">The sequence shown here is derived from an EMBL/GenBank/DDBJ whole genome shotgun (WGS) entry which is preliminary data.</text>
</comment>
<protein>
    <submittedName>
        <fullName evidence="3">16S rRNA (Guanine(966)-N(2))-methyltransferase RsmD</fullName>
    </submittedName>
</protein>
<dbReference type="AlphaFoldDB" id="A0A2N7PJB9"/>
<reference evidence="3 4" key="1">
    <citation type="submission" date="2018-01" db="EMBL/GenBank/DDBJ databases">
        <title>Metagenomic assembled genomes from two thermal pools in the Uzon Caldera, Kamchatka, Russia.</title>
        <authorList>
            <person name="Wilkins L."/>
            <person name="Ettinger C."/>
        </authorList>
    </citation>
    <scope>NUCLEOTIDE SEQUENCE [LARGE SCALE GENOMIC DNA]</scope>
    <source>
        <strain evidence="3">ZAV-15</strain>
    </source>
</reference>
<dbReference type="CDD" id="cd02440">
    <property type="entry name" value="AdoMet_MTases"/>
    <property type="match status" value="1"/>
</dbReference>
<dbReference type="Proteomes" id="UP000235731">
    <property type="component" value="Unassembled WGS sequence"/>
</dbReference>
<evidence type="ECO:0000256" key="2">
    <source>
        <dbReference type="ARBA" id="ARBA00022679"/>
    </source>
</evidence>
<name>A0A2N7PJB9_9BACT</name>
<keyword evidence="1 3" id="KW-0489">Methyltransferase</keyword>
<evidence type="ECO:0000256" key="1">
    <source>
        <dbReference type="ARBA" id="ARBA00022603"/>
    </source>
</evidence>
<dbReference type="Gene3D" id="3.40.50.150">
    <property type="entry name" value="Vaccinia Virus protein VP39"/>
    <property type="match status" value="1"/>
</dbReference>
<dbReference type="PANTHER" id="PTHR43542:SF1">
    <property type="entry name" value="METHYLTRANSFERASE"/>
    <property type="match status" value="1"/>
</dbReference>
<organism evidence="3 4">
    <name type="scientific">Caldimicrobium thiodismutans</name>
    <dbReference type="NCBI Taxonomy" id="1653476"/>
    <lineage>
        <taxon>Bacteria</taxon>
        <taxon>Pseudomonadati</taxon>
        <taxon>Thermodesulfobacteriota</taxon>
        <taxon>Thermodesulfobacteria</taxon>
        <taxon>Thermodesulfobacteriales</taxon>
        <taxon>Thermodesulfobacteriaceae</taxon>
        <taxon>Caldimicrobium</taxon>
    </lineage>
</organism>
<dbReference type="GO" id="GO:0031167">
    <property type="term" value="P:rRNA methylation"/>
    <property type="evidence" value="ECO:0007669"/>
    <property type="project" value="InterPro"/>
</dbReference>
<dbReference type="InterPro" id="IPR004398">
    <property type="entry name" value="RNA_MeTrfase_RsmD"/>
</dbReference>
<accession>A0A2N7PJB9</accession>
<dbReference type="EMBL" id="PNIE01000053">
    <property type="protein sequence ID" value="PMP62802.1"/>
    <property type="molecule type" value="Genomic_DNA"/>
</dbReference>
<proteinExistence type="predicted"/>
<dbReference type="PANTHER" id="PTHR43542">
    <property type="entry name" value="METHYLTRANSFERASE"/>
    <property type="match status" value="1"/>
</dbReference>
<dbReference type="PIRSF" id="PIRSF004553">
    <property type="entry name" value="CHP00095"/>
    <property type="match status" value="1"/>
</dbReference>
<dbReference type="NCBIfam" id="TIGR00095">
    <property type="entry name" value="16S rRNA (guanine(966)-N(2))-methyltransferase RsmD"/>
    <property type="match status" value="1"/>
</dbReference>
<evidence type="ECO:0000313" key="4">
    <source>
        <dbReference type="Proteomes" id="UP000235731"/>
    </source>
</evidence>
<keyword evidence="2 3" id="KW-0808">Transferase</keyword>
<dbReference type="InterPro" id="IPR029063">
    <property type="entry name" value="SAM-dependent_MTases_sf"/>
</dbReference>
<sequence length="192" mass="21945">MQITGGKFKGQRLITPPLKYLEIRPLRSRIRKALFDILGNHLENFEILDLFAGTGALGIEALSRGAEYVLFVDLNPLSLEIIRKNLKKLGLEEKAKVIRANLPQDLTKILRLCLSSSRRFKLVFITPPYGKGLALKTLEKLPISLLEKEAIIVVEEKREVVFPEKIANFYLDESRFYGETALHFYIFKDSNP</sequence>
<dbReference type="Pfam" id="PF03602">
    <property type="entry name" value="Cons_hypoth95"/>
    <property type="match status" value="1"/>
</dbReference>
<dbReference type="SUPFAM" id="SSF53335">
    <property type="entry name" value="S-adenosyl-L-methionine-dependent methyltransferases"/>
    <property type="match status" value="1"/>
</dbReference>
<gene>
    <name evidence="3" type="primary">rsmD</name>
    <name evidence="3" type="ORF">C0197_03815</name>
</gene>